<reference evidence="4 5" key="1">
    <citation type="submission" date="2019-03" db="EMBL/GenBank/DDBJ databases">
        <title>Genomic Encyclopedia of Type Strains, Phase IV (KMG-IV): sequencing the most valuable type-strain genomes for metagenomic binning, comparative biology and taxonomic classification.</title>
        <authorList>
            <person name="Goeker M."/>
        </authorList>
    </citation>
    <scope>NUCLEOTIDE SEQUENCE [LARGE SCALE GENOMIC DNA]</scope>
    <source>
        <strain evidence="4 5">DSM 15969</strain>
    </source>
</reference>
<dbReference type="PANTHER" id="PTHR45766:SF6">
    <property type="entry name" value="SWI_SNF-RELATED MATRIX-ASSOCIATED ACTIN-DEPENDENT REGULATOR OF CHROMATIN SUBFAMILY A-LIKE PROTEIN 1"/>
    <property type="match status" value="1"/>
</dbReference>
<keyword evidence="4" id="KW-0067">ATP-binding</keyword>
<dbReference type="PROSITE" id="PS51192">
    <property type="entry name" value="HELICASE_ATP_BIND_1"/>
    <property type="match status" value="1"/>
</dbReference>
<dbReference type="GO" id="GO:0006281">
    <property type="term" value="P:DNA repair"/>
    <property type="evidence" value="ECO:0007669"/>
    <property type="project" value="TreeGrafter"/>
</dbReference>
<sequence length="588" mass="66288">MNVPAYLSAPGEADYYYGTLSWDEGKKDWVIEGEPCVIEMAQRLFPGCKSLNRTKARFMLNKRTNGDLNWLMLRYPLRIKDQEQWNKTHQETVAHVLKRQEINARPNKIVPPPTFTGVLREFQQEGTAFLLHNRRTLLADDMGLGKTPQALAFLAAAEGWPALIVVVPHMIKGWIHESDKFLDLPVSVGDNTELFKNGKIPSYIHVIKGLKPYPLPDAKIYIIHYLLLRGWKNYLPQVGFKSVVFDEIQELRHRLTEKYSAASLVACSAENVIGLSGTPIHGRGGEMWNVMNIIDFHCLSDWESFSRTWCYGYGSDVVVDPELLGEHLKREGLLLRRTKEVLKDELLPKRRVIQPIDLDQGVFGDLIQKAIEKAKGYDAIEDYLERGRLGREIVNDTRMATGISKAGHVCAFVKMLLDAGEKVLLFGYHHAVFDIYMKELKEYKPVKITGKETGQEKDKAIETFMDGSTSLACISLRTAAGLNGLQSATCVVFGELDWSPAVHAQCEDRAHRIGQENSVLVYYLVCEEGSDENIQESLGLKVSQFVGLMGDKAETNDDRAVAQNVATDHMKKVIDKIKAMKPGKKRVV</sequence>
<dbReference type="GO" id="GO:0004386">
    <property type="term" value="F:helicase activity"/>
    <property type="evidence" value="ECO:0007669"/>
    <property type="project" value="UniProtKB-KW"/>
</dbReference>
<evidence type="ECO:0000259" key="2">
    <source>
        <dbReference type="PROSITE" id="PS51192"/>
    </source>
</evidence>
<protein>
    <submittedName>
        <fullName evidence="4">Helicase-like protein</fullName>
    </submittedName>
</protein>
<dbReference type="InterPro" id="IPR014001">
    <property type="entry name" value="Helicase_ATP-bd"/>
</dbReference>
<dbReference type="Gene3D" id="3.40.50.10810">
    <property type="entry name" value="Tandem AAA-ATPase domain"/>
    <property type="match status" value="1"/>
</dbReference>
<evidence type="ECO:0000256" key="1">
    <source>
        <dbReference type="ARBA" id="ARBA00022801"/>
    </source>
</evidence>
<gene>
    <name evidence="4" type="ORF">EV210_101193</name>
</gene>
<dbReference type="InterPro" id="IPR038718">
    <property type="entry name" value="SNF2-like_sf"/>
</dbReference>
<proteinExistence type="predicted"/>
<keyword evidence="5" id="KW-1185">Reference proteome</keyword>
<dbReference type="AlphaFoldDB" id="A0A4V2Q934"/>
<dbReference type="InterPro" id="IPR000330">
    <property type="entry name" value="SNF2_N"/>
</dbReference>
<comment type="caution">
    <text evidence="4">The sequence shown here is derived from an EMBL/GenBank/DDBJ whole genome shotgun (WGS) entry which is preliminary data.</text>
</comment>
<dbReference type="Pfam" id="PF00176">
    <property type="entry name" value="SNF2-rel_dom"/>
    <property type="match status" value="1"/>
</dbReference>
<dbReference type="InterPro" id="IPR049730">
    <property type="entry name" value="SNF2/RAD54-like_C"/>
</dbReference>
<dbReference type="InterPro" id="IPR027417">
    <property type="entry name" value="P-loop_NTPase"/>
</dbReference>
<keyword evidence="1" id="KW-0378">Hydrolase</keyword>
<dbReference type="Proteomes" id="UP000295063">
    <property type="component" value="Unassembled WGS sequence"/>
</dbReference>
<dbReference type="GO" id="GO:0005524">
    <property type="term" value="F:ATP binding"/>
    <property type="evidence" value="ECO:0007669"/>
    <property type="project" value="InterPro"/>
</dbReference>
<feature type="domain" description="Helicase ATP-binding" evidence="2">
    <location>
        <begin position="127"/>
        <end position="297"/>
    </location>
</feature>
<keyword evidence="4" id="KW-0547">Nucleotide-binding</keyword>
<dbReference type="GO" id="GO:0016787">
    <property type="term" value="F:hydrolase activity"/>
    <property type="evidence" value="ECO:0007669"/>
    <property type="project" value="UniProtKB-KW"/>
</dbReference>
<dbReference type="EMBL" id="SLUI01000001">
    <property type="protein sequence ID" value="TCL39993.1"/>
    <property type="molecule type" value="Genomic_DNA"/>
</dbReference>
<dbReference type="InterPro" id="IPR001650">
    <property type="entry name" value="Helicase_C-like"/>
</dbReference>
<dbReference type="Gene3D" id="3.40.50.300">
    <property type="entry name" value="P-loop containing nucleotide triphosphate hydrolases"/>
    <property type="match status" value="1"/>
</dbReference>
<dbReference type="Pfam" id="PF00271">
    <property type="entry name" value="Helicase_C"/>
    <property type="match status" value="1"/>
</dbReference>
<dbReference type="PANTHER" id="PTHR45766">
    <property type="entry name" value="DNA ANNEALING HELICASE AND ENDONUCLEASE ZRANB3 FAMILY MEMBER"/>
    <property type="match status" value="1"/>
</dbReference>
<dbReference type="SMART" id="SM00487">
    <property type="entry name" value="DEXDc"/>
    <property type="match status" value="1"/>
</dbReference>
<organism evidence="4 5">
    <name type="scientific">Anaerospora hongkongensis</name>
    <dbReference type="NCBI Taxonomy" id="244830"/>
    <lineage>
        <taxon>Bacteria</taxon>
        <taxon>Bacillati</taxon>
        <taxon>Bacillota</taxon>
        <taxon>Negativicutes</taxon>
        <taxon>Selenomonadales</taxon>
        <taxon>Sporomusaceae</taxon>
        <taxon>Anaerospora</taxon>
    </lineage>
</organism>
<dbReference type="PROSITE" id="PS51194">
    <property type="entry name" value="HELICASE_CTER"/>
    <property type="match status" value="1"/>
</dbReference>
<dbReference type="GO" id="GO:0031297">
    <property type="term" value="P:replication fork processing"/>
    <property type="evidence" value="ECO:0007669"/>
    <property type="project" value="TreeGrafter"/>
</dbReference>
<accession>A0A4V2Q934</accession>
<evidence type="ECO:0000259" key="3">
    <source>
        <dbReference type="PROSITE" id="PS51194"/>
    </source>
</evidence>
<dbReference type="SUPFAM" id="SSF52540">
    <property type="entry name" value="P-loop containing nucleoside triphosphate hydrolases"/>
    <property type="match status" value="2"/>
</dbReference>
<dbReference type="OrthoDB" id="9760715at2"/>
<dbReference type="RefSeq" id="WP_132074164.1">
    <property type="nucleotide sequence ID" value="NZ_SLUI01000001.1"/>
</dbReference>
<dbReference type="CDD" id="cd18793">
    <property type="entry name" value="SF2_C_SNF"/>
    <property type="match status" value="1"/>
</dbReference>
<evidence type="ECO:0000313" key="4">
    <source>
        <dbReference type="EMBL" id="TCL39993.1"/>
    </source>
</evidence>
<evidence type="ECO:0000313" key="5">
    <source>
        <dbReference type="Proteomes" id="UP000295063"/>
    </source>
</evidence>
<feature type="domain" description="Helicase C-terminal" evidence="3">
    <location>
        <begin position="411"/>
        <end position="553"/>
    </location>
</feature>
<name>A0A4V2Q934_9FIRM</name>
<keyword evidence="4" id="KW-0347">Helicase</keyword>